<name>A0A1S8X251_OPIVI</name>
<protein>
    <recommendedName>
        <fullName evidence="9">Tetratricopeptide repeat protein</fullName>
    </recommendedName>
</protein>
<evidence type="ECO:0000256" key="2">
    <source>
        <dbReference type="ARBA" id="ARBA00022723"/>
    </source>
</evidence>
<proteinExistence type="predicted"/>
<dbReference type="EMBL" id="KV892444">
    <property type="protein sequence ID" value="OON20785.1"/>
    <property type="molecule type" value="Genomic_DNA"/>
</dbReference>
<dbReference type="GO" id="GO:0048284">
    <property type="term" value="P:organelle fusion"/>
    <property type="evidence" value="ECO:0007669"/>
    <property type="project" value="TreeGrafter"/>
</dbReference>
<evidence type="ECO:0000256" key="4">
    <source>
        <dbReference type="ARBA" id="ARBA00022833"/>
    </source>
</evidence>
<dbReference type="PANTHER" id="PTHR23323:SF24">
    <property type="entry name" value="VACUOLAR PROTEIN SORTING-ASSOCIATED PROTEIN 11 HOMOLOG"/>
    <property type="match status" value="1"/>
</dbReference>
<feature type="non-terminal residue" evidence="7">
    <location>
        <position position="1"/>
    </location>
</feature>
<dbReference type="GO" id="GO:0031902">
    <property type="term" value="C:late endosome membrane"/>
    <property type="evidence" value="ECO:0007669"/>
    <property type="project" value="UniProtKB-SubCell"/>
</dbReference>
<gene>
    <name evidence="7" type="ORF">X801_03327</name>
</gene>
<evidence type="ECO:0000256" key="6">
    <source>
        <dbReference type="SAM" id="MobiDB-lite"/>
    </source>
</evidence>
<keyword evidence="8" id="KW-1185">Reference proteome</keyword>
<feature type="non-terminal residue" evidence="7">
    <location>
        <position position="526"/>
    </location>
</feature>
<dbReference type="AlphaFoldDB" id="A0A1S8X251"/>
<accession>A0A1S8X251</accession>
<feature type="region of interest" description="Disordered" evidence="6">
    <location>
        <begin position="405"/>
        <end position="450"/>
    </location>
</feature>
<evidence type="ECO:0000313" key="7">
    <source>
        <dbReference type="EMBL" id="OON20785.1"/>
    </source>
</evidence>
<keyword evidence="3" id="KW-0863">Zinc-finger</keyword>
<organism evidence="7 8">
    <name type="scientific">Opisthorchis viverrini</name>
    <name type="common">Southeast Asian liver fluke</name>
    <dbReference type="NCBI Taxonomy" id="6198"/>
    <lineage>
        <taxon>Eukaryota</taxon>
        <taxon>Metazoa</taxon>
        <taxon>Spiralia</taxon>
        <taxon>Lophotrochozoa</taxon>
        <taxon>Platyhelminthes</taxon>
        <taxon>Trematoda</taxon>
        <taxon>Digenea</taxon>
        <taxon>Opisthorchiida</taxon>
        <taxon>Opisthorchiata</taxon>
        <taxon>Opisthorchiidae</taxon>
        <taxon>Opisthorchis</taxon>
    </lineage>
</organism>
<dbReference type="GO" id="GO:0030674">
    <property type="term" value="F:protein-macromolecule adaptor activity"/>
    <property type="evidence" value="ECO:0007669"/>
    <property type="project" value="TreeGrafter"/>
</dbReference>
<dbReference type="PANTHER" id="PTHR23323">
    <property type="entry name" value="VACUOLAR PROTEIN SORTING-ASSOCIATED PROTEIN"/>
    <property type="match status" value="1"/>
</dbReference>
<evidence type="ECO:0008006" key="9">
    <source>
        <dbReference type="Google" id="ProtNLM"/>
    </source>
</evidence>
<dbReference type="Proteomes" id="UP000243686">
    <property type="component" value="Unassembled WGS sequence"/>
</dbReference>
<dbReference type="GO" id="GO:0008270">
    <property type="term" value="F:zinc ion binding"/>
    <property type="evidence" value="ECO:0007669"/>
    <property type="project" value="UniProtKB-KW"/>
</dbReference>
<evidence type="ECO:0000256" key="3">
    <source>
        <dbReference type="ARBA" id="ARBA00022771"/>
    </source>
</evidence>
<keyword evidence="4" id="KW-0862">Zinc</keyword>
<dbReference type="GO" id="GO:0030897">
    <property type="term" value="C:HOPS complex"/>
    <property type="evidence" value="ECO:0007669"/>
    <property type="project" value="TreeGrafter"/>
</dbReference>
<keyword evidence="2" id="KW-0479">Metal-binding</keyword>
<feature type="region of interest" description="Disordered" evidence="6">
    <location>
        <begin position="343"/>
        <end position="362"/>
    </location>
</feature>
<dbReference type="GO" id="GO:0006904">
    <property type="term" value="P:vesicle docking involved in exocytosis"/>
    <property type="evidence" value="ECO:0007669"/>
    <property type="project" value="TreeGrafter"/>
</dbReference>
<evidence type="ECO:0000256" key="1">
    <source>
        <dbReference type="ARBA" id="ARBA00004492"/>
    </source>
</evidence>
<comment type="subcellular location">
    <subcellularLocation>
        <location evidence="1">Late endosome membrane</location>
        <topology evidence="1">Peripheral membrane protein</topology>
        <orientation evidence="1">Cytoplasmic side</orientation>
    </subcellularLocation>
</comment>
<evidence type="ECO:0000313" key="8">
    <source>
        <dbReference type="Proteomes" id="UP000243686"/>
    </source>
</evidence>
<dbReference type="GO" id="GO:0007032">
    <property type="term" value="P:endosome organization"/>
    <property type="evidence" value="ECO:0007669"/>
    <property type="project" value="TreeGrafter"/>
</dbReference>
<feature type="region of interest" description="Disordered" evidence="6">
    <location>
        <begin position="470"/>
        <end position="526"/>
    </location>
</feature>
<reference evidence="7 8" key="1">
    <citation type="submission" date="2015-03" db="EMBL/GenBank/DDBJ databases">
        <title>Draft genome of the nematode, Opisthorchis viverrini.</title>
        <authorList>
            <person name="Mitreva M."/>
        </authorList>
    </citation>
    <scope>NUCLEOTIDE SEQUENCE [LARGE SCALE GENOMIC DNA]</scope>
    <source>
        <strain evidence="7">Khon Kaen</strain>
    </source>
</reference>
<dbReference type="GO" id="GO:0007033">
    <property type="term" value="P:vacuole organization"/>
    <property type="evidence" value="ECO:0007669"/>
    <property type="project" value="TreeGrafter"/>
</dbReference>
<sequence length="526" mass="58155">RTKLLGQQEHSTSPFAQFSTQRLNMTVTILLQSRRLFFFDKFTVRDASLPDLFTGLNLIGLAEKSTHAKLEMLFSKKNFQMAIDIAKSQHFEKEELARIFGCYADHLYKQKDYDGAIKEYVKTIGILEASFVIQRTSGTTVKVGGVVDALLELLLYEINRLRETQTDSKETVYERLSQLALRLLRDDKSNPFLKLWMRKTCDLNLLYQTCENKEVDRLNLATPMVVLQILSETDAEHSCLVGTIRDYLLRHLEAGASQIAALRQGVQKLRSETMRNREVVRSLNSQCFENYASNEQSCPECAPKNKKLLAETEADVLTTGSSLLSSQVVEQLRIALHTDQTALGEEPLEPFDNESSRSSSPQLTKLLANRLAHAPFGLSAGLPRPQTPSGVGSNAMQMTVLHLNNSSKDSQSIRSRDTTPGPCGSPKPTSQFEGPSADVRSPGPRTGSATLASLRSYSLGYHSADIRSATATDPAHAIQPKNPFGDSDTDDERRSLASAPDTTQTHAKTSLPDFGLGASPKTPFDP</sequence>
<evidence type="ECO:0000256" key="5">
    <source>
        <dbReference type="ARBA" id="ARBA00023136"/>
    </source>
</evidence>
<keyword evidence="5" id="KW-0472">Membrane</keyword>